<feature type="transmembrane region" description="Helical" evidence="1">
    <location>
        <begin position="119"/>
        <end position="136"/>
    </location>
</feature>
<keyword evidence="1" id="KW-0812">Transmembrane</keyword>
<feature type="transmembrane region" description="Helical" evidence="1">
    <location>
        <begin position="6"/>
        <end position="22"/>
    </location>
</feature>
<reference evidence="3" key="1">
    <citation type="submission" date="2017-02" db="EMBL/GenBank/DDBJ databases">
        <authorList>
            <person name="Varghese N."/>
            <person name="Submissions S."/>
        </authorList>
    </citation>
    <scope>NUCLEOTIDE SEQUENCE [LARGE SCALE GENOMIC DNA]</scope>
    <source>
        <strain evidence="3">ATCC 35199</strain>
    </source>
</reference>
<accession>A0A1T5DRQ5</accession>
<dbReference type="Proteomes" id="UP000243406">
    <property type="component" value="Unassembled WGS sequence"/>
</dbReference>
<evidence type="ECO:0000313" key="2">
    <source>
        <dbReference type="EMBL" id="SKB74329.1"/>
    </source>
</evidence>
<protein>
    <recommendedName>
        <fullName evidence="4">Tight adherence protein C</fullName>
    </recommendedName>
</protein>
<sequence length="299" mass="34461">MIISILISVFVFLALLSIYDYFNLSYSKVTQKNVMGITKLYSEEKDILSKILNFLENRLLEFNKKHIDSEIKKEKIEKLRRAGIEISYEKHLIQKILIPIVVFIFFFLLGALASSLSIISGYIFKVLGFVLAIAVYKDINGQIERKMDELRTGIIMEMPSFISTYRCSPDNKTLVEIVDDYKGTSNYLKYDLNLLKTDISQFSTEKALKMFSHRININEVDEVVAILINDLNGDRADSKINLELVESRFIEKYQNYIENKLKNRPTTLEFLGVVGMMSIISIFLVVVGYGLFEGLMNMM</sequence>
<feature type="transmembrane region" description="Helical" evidence="1">
    <location>
        <begin position="270"/>
        <end position="292"/>
    </location>
</feature>
<evidence type="ECO:0000256" key="1">
    <source>
        <dbReference type="SAM" id="Phobius"/>
    </source>
</evidence>
<proteinExistence type="predicted"/>
<dbReference type="RefSeq" id="WP_079590817.1">
    <property type="nucleotide sequence ID" value="NZ_FUYN01000013.1"/>
</dbReference>
<gene>
    <name evidence="2" type="ORF">SAMN02745120_0121</name>
</gene>
<keyword evidence="1" id="KW-1133">Transmembrane helix</keyword>
<dbReference type="EMBL" id="FUYN01000013">
    <property type="protein sequence ID" value="SKB74329.1"/>
    <property type="molecule type" value="Genomic_DNA"/>
</dbReference>
<dbReference type="AlphaFoldDB" id="A0A1T5DRQ5"/>
<evidence type="ECO:0008006" key="4">
    <source>
        <dbReference type="Google" id="ProtNLM"/>
    </source>
</evidence>
<evidence type="ECO:0000313" key="3">
    <source>
        <dbReference type="Proteomes" id="UP000243406"/>
    </source>
</evidence>
<keyword evidence="3" id="KW-1185">Reference proteome</keyword>
<name>A0A1T5DRQ5_9FIRM</name>
<organism evidence="2 3">
    <name type="scientific">Acetoanaerobium noterae</name>
    <dbReference type="NCBI Taxonomy" id="745369"/>
    <lineage>
        <taxon>Bacteria</taxon>
        <taxon>Bacillati</taxon>
        <taxon>Bacillota</taxon>
        <taxon>Clostridia</taxon>
        <taxon>Peptostreptococcales</taxon>
        <taxon>Filifactoraceae</taxon>
        <taxon>Acetoanaerobium</taxon>
    </lineage>
</organism>
<feature type="transmembrane region" description="Helical" evidence="1">
    <location>
        <begin position="96"/>
        <end position="113"/>
    </location>
</feature>
<keyword evidence="1" id="KW-0472">Membrane</keyword>